<evidence type="ECO:0000256" key="2">
    <source>
        <dbReference type="SAM" id="MobiDB-lite"/>
    </source>
</evidence>
<feature type="compositionally biased region" description="Polar residues" evidence="2">
    <location>
        <begin position="66"/>
        <end position="78"/>
    </location>
</feature>
<reference evidence="4" key="1">
    <citation type="submission" date="2021-02" db="EMBL/GenBank/DDBJ databases">
        <authorList>
            <person name="Nowell W R."/>
        </authorList>
    </citation>
    <scope>NUCLEOTIDE SEQUENCE</scope>
</reference>
<feature type="region of interest" description="Disordered" evidence="2">
    <location>
        <begin position="62"/>
        <end position="81"/>
    </location>
</feature>
<keyword evidence="1" id="KW-0175">Coiled coil</keyword>
<dbReference type="AlphaFoldDB" id="A0A821TK44"/>
<feature type="compositionally biased region" description="Basic and acidic residues" evidence="2">
    <location>
        <begin position="13"/>
        <end position="26"/>
    </location>
</feature>
<gene>
    <name evidence="3" type="ORF">KIK155_LOCUS10342</name>
    <name evidence="4" type="ORF">TOA249_LOCUS28841</name>
</gene>
<dbReference type="EMBL" id="CAJNYV010001496">
    <property type="protein sequence ID" value="CAF3425416.1"/>
    <property type="molecule type" value="Genomic_DNA"/>
</dbReference>
<accession>A0A821TK44</accession>
<dbReference type="EMBL" id="CAJOBS010004167">
    <property type="protein sequence ID" value="CAF4875573.1"/>
    <property type="molecule type" value="Genomic_DNA"/>
</dbReference>
<dbReference type="Proteomes" id="UP000663838">
    <property type="component" value="Unassembled WGS sequence"/>
</dbReference>
<feature type="region of interest" description="Disordered" evidence="2">
    <location>
        <begin position="1"/>
        <end position="41"/>
    </location>
</feature>
<organism evidence="4 5">
    <name type="scientific">Rotaria socialis</name>
    <dbReference type="NCBI Taxonomy" id="392032"/>
    <lineage>
        <taxon>Eukaryota</taxon>
        <taxon>Metazoa</taxon>
        <taxon>Spiralia</taxon>
        <taxon>Gnathifera</taxon>
        <taxon>Rotifera</taxon>
        <taxon>Eurotatoria</taxon>
        <taxon>Bdelloidea</taxon>
        <taxon>Philodinida</taxon>
        <taxon>Philodinidae</taxon>
        <taxon>Rotaria</taxon>
    </lineage>
</organism>
<evidence type="ECO:0000313" key="3">
    <source>
        <dbReference type="EMBL" id="CAF3425416.1"/>
    </source>
</evidence>
<proteinExistence type="predicted"/>
<comment type="caution">
    <text evidence="4">The sequence shown here is derived from an EMBL/GenBank/DDBJ whole genome shotgun (WGS) entry which is preliminary data.</text>
</comment>
<evidence type="ECO:0000313" key="4">
    <source>
        <dbReference type="EMBL" id="CAF4875573.1"/>
    </source>
</evidence>
<dbReference type="Proteomes" id="UP000663865">
    <property type="component" value="Unassembled WGS sequence"/>
</dbReference>
<feature type="coiled-coil region" evidence="1">
    <location>
        <begin position="271"/>
        <end position="302"/>
    </location>
</feature>
<name>A0A821TK44_9BILA</name>
<feature type="compositionally biased region" description="Basic residues" evidence="2">
    <location>
        <begin position="27"/>
        <end position="41"/>
    </location>
</feature>
<evidence type="ECO:0000313" key="5">
    <source>
        <dbReference type="Proteomes" id="UP000663838"/>
    </source>
</evidence>
<protein>
    <submittedName>
        <fullName evidence="4">Uncharacterized protein</fullName>
    </submittedName>
</protein>
<evidence type="ECO:0000256" key="1">
    <source>
        <dbReference type="SAM" id="Coils"/>
    </source>
</evidence>
<sequence length="343" mass="41271">MNKDYNHQVLKTINEKKSSDQPVEEKKRRKKCHGNRKVQRFRKKCRARGMKPHNIERKIKKRFGDSPTNQPTSIINDNDSIDHRPKTIIDHFYKITKTNEPQSCQKFIQEYLTHIQQQLEQCITKLNLQATTCPETLTITLLDDHLEEYICSQQKRFTRKIHYQLKRFTDQMHEKRLHYMLFDNNLTSDQKETINRIIHLRETELQIRKELLLLEQRILSKLLPVTFDQLDTMIASDFYTPALQDQYSLNYKLKRSKILQETKRTWLNILMESYDVQMKECNRQYQEELAQLELDISSHQHYHHDTSVLLRTVLAYIKHRTVQIKKDTIQEMASFHGKLTRPH</sequence>